<name>B9K7R7_THENN</name>
<evidence type="ECO:0000256" key="1">
    <source>
        <dbReference type="SAM" id="Phobius"/>
    </source>
</evidence>
<keyword evidence="1" id="KW-0472">Membrane</keyword>
<dbReference type="HOGENOM" id="CLU_1958550_0_0_0"/>
<dbReference type="RefSeq" id="WP_015919317.1">
    <property type="nucleotide sequence ID" value="NC_011978.1"/>
</dbReference>
<dbReference type="KEGG" id="tna:CTN_0824"/>
<dbReference type="STRING" id="309803.CTN_0824"/>
<dbReference type="EMBL" id="CP000916">
    <property type="protein sequence ID" value="ACM23000.1"/>
    <property type="molecule type" value="Genomic_DNA"/>
</dbReference>
<feature type="transmembrane region" description="Helical" evidence="1">
    <location>
        <begin position="6"/>
        <end position="25"/>
    </location>
</feature>
<proteinExistence type="predicted"/>
<keyword evidence="1" id="KW-0812">Transmembrane</keyword>
<organism evidence="2 3">
    <name type="scientific">Thermotoga neapolitana (strain ATCC 49049 / DSM 4359 / NBRC 107923 / NS-E)</name>
    <dbReference type="NCBI Taxonomy" id="309803"/>
    <lineage>
        <taxon>Bacteria</taxon>
        <taxon>Thermotogati</taxon>
        <taxon>Thermotogota</taxon>
        <taxon>Thermotogae</taxon>
        <taxon>Thermotogales</taxon>
        <taxon>Thermotogaceae</taxon>
        <taxon>Thermotoga</taxon>
    </lineage>
</organism>
<keyword evidence="3" id="KW-1185">Reference proteome</keyword>
<sequence length="128" mass="15091">MKKDVFYVVVLTVFALLFTITYFSYRTLNERVEYTEKLVKAYELYIFSDYEKFADYVEKEGLKIEGMDLLKEKKARSLLAEAKDLYKLANYGEALVLFEKVSNLTENEEIKKIVDFYVEECKKKLAGD</sequence>
<dbReference type="Proteomes" id="UP000000445">
    <property type="component" value="Chromosome"/>
</dbReference>
<dbReference type="Gene3D" id="1.20.58.2030">
    <property type="match status" value="1"/>
</dbReference>
<evidence type="ECO:0000313" key="3">
    <source>
        <dbReference type="Proteomes" id="UP000000445"/>
    </source>
</evidence>
<evidence type="ECO:0000313" key="2">
    <source>
        <dbReference type="EMBL" id="ACM23000.1"/>
    </source>
</evidence>
<keyword evidence="1" id="KW-1133">Transmembrane helix</keyword>
<reference evidence="2 3" key="1">
    <citation type="journal article" date="2009" name="Biosci. Biotechnol. Biochem.">
        <title>WeGAS: a web-based microbial genome annotation system.</title>
        <authorList>
            <person name="Lee D."/>
            <person name="Seo H."/>
            <person name="Park C."/>
            <person name="Park K."/>
        </authorList>
    </citation>
    <scope>NUCLEOTIDE SEQUENCE [LARGE SCALE GENOMIC DNA]</scope>
    <source>
        <strain evidence="3">ATCC 49049 / DSM 4359 / NBRC 107923 / NS-E</strain>
    </source>
</reference>
<dbReference type="AlphaFoldDB" id="B9K7R7"/>
<accession>B9K7R7</accession>
<gene>
    <name evidence="2" type="ordered locus">CTN_0824</name>
</gene>
<protein>
    <submittedName>
        <fullName evidence="2">Uncharacterized protein</fullName>
    </submittedName>
</protein>